<organism evidence="2 3">
    <name type="scientific">Lacrimispora algidixylanolytica</name>
    <dbReference type="NCBI Taxonomy" id="94868"/>
    <lineage>
        <taxon>Bacteria</taxon>
        <taxon>Bacillati</taxon>
        <taxon>Bacillota</taxon>
        <taxon>Clostridia</taxon>
        <taxon>Lachnospirales</taxon>
        <taxon>Lachnospiraceae</taxon>
        <taxon>Lacrimispora</taxon>
    </lineage>
</organism>
<name>A0A419SZW3_9FIRM</name>
<evidence type="ECO:0000256" key="1">
    <source>
        <dbReference type="SAM" id="Coils"/>
    </source>
</evidence>
<proteinExistence type="predicted"/>
<dbReference type="Proteomes" id="UP000284277">
    <property type="component" value="Unassembled WGS sequence"/>
</dbReference>
<comment type="caution">
    <text evidence="2">The sequence shown here is derived from an EMBL/GenBank/DDBJ whole genome shotgun (WGS) entry which is preliminary data.</text>
</comment>
<reference evidence="2 3" key="1">
    <citation type="submission" date="2016-08" db="EMBL/GenBank/DDBJ databases">
        <title>A new outlook on sporulation: Clostridium algidixylanolyticum.</title>
        <authorList>
            <person name="Poppleton D.I."/>
            <person name="Gribaldo S."/>
        </authorList>
    </citation>
    <scope>NUCLEOTIDE SEQUENCE [LARGE SCALE GENOMIC DNA]</scope>
    <source>
        <strain evidence="2 3">SPL73</strain>
    </source>
</reference>
<accession>A0A419SZW3</accession>
<dbReference type="RefSeq" id="WP_120197529.1">
    <property type="nucleotide sequence ID" value="NZ_MCIA01000030.1"/>
</dbReference>
<gene>
    <name evidence="2" type="ORF">BET01_05330</name>
</gene>
<dbReference type="EMBL" id="MCIA01000030">
    <property type="protein sequence ID" value="RKD30742.1"/>
    <property type="molecule type" value="Genomic_DNA"/>
</dbReference>
<sequence>MPRGVRKTPLEKLNEELKEVRESMKQYKDCLITLEEKEKDIQDKIKLEQFKEVSSILDEHEMSIMDLKELLISSKTEVAE</sequence>
<evidence type="ECO:0000313" key="3">
    <source>
        <dbReference type="Proteomes" id="UP000284277"/>
    </source>
</evidence>
<dbReference type="OrthoDB" id="2059991at2"/>
<keyword evidence="3" id="KW-1185">Reference proteome</keyword>
<dbReference type="AlphaFoldDB" id="A0A419SZW3"/>
<feature type="coiled-coil region" evidence="1">
    <location>
        <begin position="10"/>
        <end position="37"/>
    </location>
</feature>
<evidence type="ECO:0000313" key="2">
    <source>
        <dbReference type="EMBL" id="RKD30742.1"/>
    </source>
</evidence>
<keyword evidence="1" id="KW-0175">Coiled coil</keyword>
<protein>
    <submittedName>
        <fullName evidence="2">Uncharacterized protein</fullName>
    </submittedName>
</protein>